<protein>
    <submittedName>
        <fullName evidence="2">Uncharacterized protein</fullName>
    </submittedName>
</protein>
<name>A0ABM7YAX4_9EURY</name>
<keyword evidence="1" id="KW-0051">Antiviral defense</keyword>
<organism evidence="2 3">
    <name type="scientific">Methanothermobacter tenebrarum</name>
    <dbReference type="NCBI Taxonomy" id="680118"/>
    <lineage>
        <taxon>Archaea</taxon>
        <taxon>Methanobacteriati</taxon>
        <taxon>Methanobacteriota</taxon>
        <taxon>Methanomada group</taxon>
        <taxon>Methanobacteria</taxon>
        <taxon>Methanobacteriales</taxon>
        <taxon>Methanobacteriaceae</taxon>
        <taxon>Methanothermobacter</taxon>
    </lineage>
</organism>
<accession>A0ABM7YAX4</accession>
<dbReference type="EMBL" id="AP025698">
    <property type="protein sequence ID" value="BDH79123.1"/>
    <property type="molecule type" value="Genomic_DNA"/>
</dbReference>
<sequence>MRLRIEFRSDIRPFRIPYNYNHILSAIIYRRIADPDLASELHSANNFKFFTFSQLNIPRRKSFENFLLSEDGKFYFFISSKHRAHQKSC</sequence>
<dbReference type="GeneID" id="71965016"/>
<evidence type="ECO:0000256" key="1">
    <source>
        <dbReference type="ARBA" id="ARBA00023118"/>
    </source>
</evidence>
<dbReference type="Gene3D" id="3.30.70.1890">
    <property type="match status" value="1"/>
</dbReference>
<keyword evidence="3" id="KW-1185">Reference proteome</keyword>
<dbReference type="InterPro" id="IPR045747">
    <property type="entry name" value="CRISPR-assoc_prot_Cas6_N_sf"/>
</dbReference>
<gene>
    <name evidence="2" type="ORF">MTTB_05020</name>
</gene>
<dbReference type="Proteomes" id="UP000831817">
    <property type="component" value="Chromosome"/>
</dbReference>
<dbReference type="InterPro" id="IPR010156">
    <property type="entry name" value="CRISPR-assoc_prot_Cas6"/>
</dbReference>
<dbReference type="RefSeq" id="WP_248564964.1">
    <property type="nucleotide sequence ID" value="NZ_AP025698.1"/>
</dbReference>
<proteinExistence type="predicted"/>
<dbReference type="Pfam" id="PF21350">
    <property type="entry name" value="Cas6_I-A"/>
    <property type="match status" value="1"/>
</dbReference>
<dbReference type="PANTHER" id="PTHR36984:SF1">
    <property type="entry name" value="CRISPR-ASSOCIATED ENDORIBONUCLEASE CAS6 1"/>
    <property type="match status" value="1"/>
</dbReference>
<dbReference type="PANTHER" id="PTHR36984">
    <property type="entry name" value="CRISPR-ASSOCIATED ENDORIBONUCLEASE CAS6 1"/>
    <property type="match status" value="1"/>
</dbReference>
<reference evidence="2 3" key="1">
    <citation type="submission" date="2022-04" db="EMBL/GenBank/DDBJ databases">
        <title>Complete genome of Methanothermobacter tenebrarum strain RMAS.</title>
        <authorList>
            <person name="Nakamura K."/>
            <person name="Oshima K."/>
            <person name="Hattori M."/>
            <person name="Kamagata Y."/>
            <person name="Takamizawa K."/>
        </authorList>
    </citation>
    <scope>NUCLEOTIDE SEQUENCE [LARGE SCALE GENOMIC DNA]</scope>
    <source>
        <strain evidence="2 3">RMAS</strain>
    </source>
</reference>
<evidence type="ECO:0000313" key="3">
    <source>
        <dbReference type="Proteomes" id="UP000831817"/>
    </source>
</evidence>
<evidence type="ECO:0000313" key="2">
    <source>
        <dbReference type="EMBL" id="BDH79123.1"/>
    </source>
</evidence>